<reference evidence="1" key="1">
    <citation type="submission" date="2021-08" db="EMBL/GenBank/DDBJ databases">
        <title>WGS assembly of Ceratopteris richardii.</title>
        <authorList>
            <person name="Marchant D.B."/>
            <person name="Chen G."/>
            <person name="Jenkins J."/>
            <person name="Shu S."/>
            <person name="Leebens-Mack J."/>
            <person name="Grimwood J."/>
            <person name="Schmutz J."/>
            <person name="Soltis P."/>
            <person name="Soltis D."/>
            <person name="Chen Z.-H."/>
        </authorList>
    </citation>
    <scope>NUCLEOTIDE SEQUENCE</scope>
    <source>
        <strain evidence="1">Whitten #5841</strain>
        <tissue evidence="1">Leaf</tissue>
    </source>
</reference>
<dbReference type="AlphaFoldDB" id="A0A8T2T4E9"/>
<dbReference type="EMBL" id="CM035420">
    <property type="protein sequence ID" value="KAH7404097.1"/>
    <property type="molecule type" value="Genomic_DNA"/>
</dbReference>
<name>A0A8T2T4E9_CERRI</name>
<dbReference type="Proteomes" id="UP000825935">
    <property type="component" value="Chromosome 15"/>
</dbReference>
<organism evidence="1 2">
    <name type="scientific">Ceratopteris richardii</name>
    <name type="common">Triangle waterfern</name>
    <dbReference type="NCBI Taxonomy" id="49495"/>
    <lineage>
        <taxon>Eukaryota</taxon>
        <taxon>Viridiplantae</taxon>
        <taxon>Streptophyta</taxon>
        <taxon>Embryophyta</taxon>
        <taxon>Tracheophyta</taxon>
        <taxon>Polypodiopsida</taxon>
        <taxon>Polypodiidae</taxon>
        <taxon>Polypodiales</taxon>
        <taxon>Pteridineae</taxon>
        <taxon>Pteridaceae</taxon>
        <taxon>Parkerioideae</taxon>
        <taxon>Ceratopteris</taxon>
    </lineage>
</organism>
<evidence type="ECO:0000313" key="1">
    <source>
        <dbReference type="EMBL" id="KAH7404097.1"/>
    </source>
</evidence>
<sequence length="165" mass="18663">MNSKINCDTTPTCQTPLLALALKHILLQKLPIIKSAAESSQMTHILFSNEPPLQSCCHCHSFTCIGSKRNTGVVALLLNGVGLRVSPLLPAVPFSDVYQKKHTRTSRRIPLRSKPSPPRAHLRKNRLLLHQVFKKSDTRSFHSLNIKLARKQFRAAFSYAWMRLQ</sequence>
<proteinExistence type="predicted"/>
<accession>A0A8T2T4E9</accession>
<comment type="caution">
    <text evidence="1">The sequence shown here is derived from an EMBL/GenBank/DDBJ whole genome shotgun (WGS) entry which is preliminary data.</text>
</comment>
<evidence type="ECO:0000313" key="2">
    <source>
        <dbReference type="Proteomes" id="UP000825935"/>
    </source>
</evidence>
<protein>
    <submittedName>
        <fullName evidence="1">Uncharacterized protein</fullName>
    </submittedName>
</protein>
<keyword evidence="2" id="KW-1185">Reference proteome</keyword>
<gene>
    <name evidence="1" type="ORF">KP509_15G010100</name>
</gene>